<feature type="transmembrane region" description="Helical" evidence="1">
    <location>
        <begin position="54"/>
        <end position="74"/>
    </location>
</feature>
<keyword evidence="1" id="KW-0472">Membrane</keyword>
<keyword evidence="1" id="KW-1133">Transmembrane helix</keyword>
<dbReference type="EMBL" id="CP007784">
    <property type="protein sequence ID" value="AIO36770.1"/>
    <property type="molecule type" value="Genomic_DNA"/>
</dbReference>
<proteinExistence type="predicted"/>
<gene>
    <name evidence="2" type="ORF">DM39_4184</name>
</gene>
<reference evidence="2 3" key="1">
    <citation type="submission" date="2014-05" db="EMBL/GenBank/DDBJ databases">
        <authorList>
            <person name="Bishop-Lilly K.A."/>
            <person name="Broomall S.M."/>
            <person name="Chain P.S."/>
            <person name="Chertkov O."/>
            <person name="Coyne S.R."/>
            <person name="Daligault H.E."/>
            <person name="Davenport K.W."/>
            <person name="Erkkila T."/>
            <person name="Frey K.G."/>
            <person name="Gibbons H.S."/>
            <person name="Gu W."/>
            <person name="Jaissle J."/>
            <person name="Johnson S.L."/>
            <person name="Koroleva G.I."/>
            <person name="Ladner J.T."/>
            <person name="Lo C.-C."/>
            <person name="Minogue T.D."/>
            <person name="Munk C."/>
            <person name="Palacios G.F."/>
            <person name="Redden C.L."/>
            <person name="Rosenzweig C.N."/>
            <person name="Scholz M.B."/>
            <person name="Teshima H."/>
            <person name="Xu Y."/>
        </authorList>
    </citation>
    <scope>NUCLEOTIDE SEQUENCE [LARGE SCALE GENOMIC DNA]</scope>
    <source>
        <strain evidence="2 3">DDS 22E-1</strain>
    </source>
</reference>
<sequence>MTVEQCFVGVCFIPLDGSGQKFFGFSEFLAGLALMVLAWTIADVRYRFRVRTAPIPLLGITFSIVAVVGALALLTDLWRAEQWLVPKGSLLTPALWQTLLGGLFLLTFLIWTWFAFIRPPTYGRHNAERFAQTLYQFILKGSPAELPIIADEFAHSAGALVRHATDRGRLKNYRLEREDEKKEDPPKVEGYANDLLLLIGDKRFCRAIVESSPGTALAVFHAITKTKKYGIQVETFAKNIVNEALANKDSFLYHEAEGYESGLIGYHKPLSQAMFADYEMVETIGSLLDPDIHGKRQWDAAQWEAYCRVVLIAFRSYVNEGYGGHSFVLYRAKGYIENAVSDLYILNELANAWDTDSFHRLRVVIEFAKDAVKILDEKGVPDHVRIRVRGKHGHPRETFYDHIASLIFEVIFHASAVKSPQWGCWMIQHNSVWGELFNFNHLDGPAGKVVKYKVRRLLYDEIADMRRFPNFKGAKILGFCLNVMGLTVGQGNYDKDSRALQTALLAWTKKNFAWLNEYNPRVAEACLVDGMSYDAENLRLVRISPAEGLRREPSYVYFDLDPASAEPNAMTAAGSQPEPKV</sequence>
<keyword evidence="1" id="KW-0812">Transmembrane</keyword>
<feature type="transmembrane region" description="Helical" evidence="1">
    <location>
        <begin position="22"/>
        <end position="42"/>
    </location>
</feature>
<evidence type="ECO:0000313" key="3">
    <source>
        <dbReference type="Proteomes" id="UP000029413"/>
    </source>
</evidence>
<accession>A0AAN0VRE8</accession>
<feature type="transmembrane region" description="Helical" evidence="1">
    <location>
        <begin position="94"/>
        <end position="116"/>
    </location>
</feature>
<evidence type="ECO:0000313" key="2">
    <source>
        <dbReference type="EMBL" id="AIO36770.1"/>
    </source>
</evidence>
<dbReference type="Proteomes" id="UP000029413">
    <property type="component" value="Chromosome 2"/>
</dbReference>
<name>A0AAN0VRE8_9BURK</name>
<dbReference type="AlphaFoldDB" id="A0AAN0VRE8"/>
<keyword evidence="3" id="KW-1185">Reference proteome</keyword>
<evidence type="ECO:0000256" key="1">
    <source>
        <dbReference type="SAM" id="Phobius"/>
    </source>
</evidence>
<organism evidence="2 3">
    <name type="scientific">Burkholderia cenocepacia</name>
    <dbReference type="NCBI Taxonomy" id="95486"/>
    <lineage>
        <taxon>Bacteria</taxon>
        <taxon>Pseudomonadati</taxon>
        <taxon>Pseudomonadota</taxon>
        <taxon>Betaproteobacteria</taxon>
        <taxon>Burkholderiales</taxon>
        <taxon>Burkholderiaceae</taxon>
        <taxon>Burkholderia</taxon>
        <taxon>Burkholderia cepacia complex</taxon>
    </lineage>
</organism>
<dbReference type="KEGG" id="bcen:DM39_4184"/>
<protein>
    <submittedName>
        <fullName evidence="2">Uncharacterized protein</fullName>
    </submittedName>
</protein>